<dbReference type="Proteomes" id="UP000325292">
    <property type="component" value="Chromosome"/>
</dbReference>
<dbReference type="PANTHER" id="PTHR42705">
    <property type="entry name" value="BIFUNCTIONAL NON-HOMOLOGOUS END JOINING PROTEIN LIGD"/>
    <property type="match status" value="1"/>
</dbReference>
<dbReference type="InterPro" id="IPR014145">
    <property type="entry name" value="LigD_pol_dom"/>
</dbReference>
<evidence type="ECO:0000259" key="1">
    <source>
        <dbReference type="Pfam" id="PF21686"/>
    </source>
</evidence>
<gene>
    <name evidence="2" type="ORF">BXT84_06520</name>
</gene>
<evidence type="ECO:0000313" key="3">
    <source>
        <dbReference type="Proteomes" id="UP000325292"/>
    </source>
</evidence>
<feature type="domain" description="DNA ligase D polymerase" evidence="1">
    <location>
        <begin position="17"/>
        <end position="250"/>
    </location>
</feature>
<dbReference type="Gene3D" id="3.90.920.10">
    <property type="entry name" value="DNA primase, PRIM domain"/>
    <property type="match status" value="1"/>
</dbReference>
<dbReference type="EMBL" id="CP019454">
    <property type="protein sequence ID" value="AUW93638.1"/>
    <property type="molecule type" value="Genomic_DNA"/>
</dbReference>
<organism evidence="2 3">
    <name type="scientific">Sulfobacillus thermotolerans</name>
    <dbReference type="NCBI Taxonomy" id="338644"/>
    <lineage>
        <taxon>Bacteria</taxon>
        <taxon>Bacillati</taxon>
        <taxon>Bacillota</taxon>
        <taxon>Clostridia</taxon>
        <taxon>Eubacteriales</taxon>
        <taxon>Clostridiales Family XVII. Incertae Sedis</taxon>
        <taxon>Sulfobacillus</taxon>
    </lineage>
</organism>
<reference evidence="2 3" key="1">
    <citation type="journal article" date="2019" name="Sci. Rep.">
        <title>Sulfobacillus thermotolerans: new insights into resistance and metabolic capacities of acidophilic chemolithotrophs.</title>
        <authorList>
            <person name="Panyushkina A.E."/>
            <person name="Babenko V.V."/>
            <person name="Nikitina A.S."/>
            <person name="Selezneva O.V."/>
            <person name="Tsaplina I.A."/>
            <person name="Letarova M.A."/>
            <person name="Kostryukova E.S."/>
            <person name="Letarov A.V."/>
        </authorList>
    </citation>
    <scope>NUCLEOTIDE SEQUENCE [LARGE SCALE GENOMIC DNA]</scope>
    <source>
        <strain evidence="2 3">Kr1</strain>
    </source>
</reference>
<dbReference type="RefSeq" id="WP_103375395.1">
    <property type="nucleotide sequence ID" value="NZ_CP133983.1"/>
</dbReference>
<evidence type="ECO:0000313" key="2">
    <source>
        <dbReference type="EMBL" id="AUW93638.1"/>
    </source>
</evidence>
<dbReference type="Pfam" id="PF21686">
    <property type="entry name" value="LigD_Prim-Pol"/>
    <property type="match status" value="1"/>
</dbReference>
<dbReference type="PANTHER" id="PTHR42705:SF2">
    <property type="entry name" value="BIFUNCTIONAL NON-HOMOLOGOUS END JOINING PROTEIN LIGD"/>
    <property type="match status" value="1"/>
</dbReference>
<keyword evidence="3" id="KW-1185">Reference proteome</keyword>
<accession>A0ABM6RQD8</accession>
<proteinExistence type="predicted"/>
<name>A0ABM6RQD8_9FIRM</name>
<protein>
    <recommendedName>
        <fullName evidence="1">DNA ligase D polymerase domain-containing protein</fullName>
    </recommendedName>
</protein>
<dbReference type="InterPro" id="IPR052171">
    <property type="entry name" value="NHEJ_LigD"/>
</dbReference>
<sequence>MDIPHPERIIFPGSGVTRRQLVEYYAAVGPVLLSYYRNRALTMVRWPHGLGGPHFFQRHPEGNSTQPITVDTVEQLIWWAARGTIEWHVPLNTLTAPNEHDWAVIDLDPPGSEWTPLMQAARIIQTLLDMLHVPHALKTSGRRGLHFFIRIEPENPGRVMAAIKALASIAVKTYPEVFTVERLKAKRQNKMYLDYLQNGPGRTMIGVYSVRSEEPGTVSCPLQPDDLHYPATHWTMERVSKRLRREGDLFSLVPAIPLVQVLSRGGIHVDHMAGDIG</sequence>